<dbReference type="InterPro" id="IPR011611">
    <property type="entry name" value="PfkB_dom"/>
</dbReference>
<evidence type="ECO:0000259" key="13">
    <source>
        <dbReference type="Pfam" id="PF00294"/>
    </source>
</evidence>
<sequence length="342" mass="36647">MTGNFELVAIGNPLLDMQVRDGEEVLKKYDLKANDAILAEEKHMPIYKEIVDKYDVAYVAGGASQNAARCAQYVLPENSTAYFGCVGEDHLSEQLRAANKKEGLRSVYQVKPEVPTGSCAVVITGHHRSLCTNLGAAEKFDKSHLQSEEAQKLIKGAKYFYMEGFFLTHGVESAMVLAKEAADRGVPFVINLSAPFIPQFFTSQLNEFLAYSQIVFGNETEAEAYAEASNLGTKDLTKIAQAIADGPNKTGKPRRVIISHGAEDTVLAISGESSAKTFPTPQIASENIVDTNGAGDAFAGGVLGALIAGKSTEEAISIGQKLGGMCIGQSGPVLKFPKEKIF</sequence>
<gene>
    <name evidence="14" type="ORF">BCV69DRAFT_283083</name>
</gene>
<dbReference type="AlphaFoldDB" id="A0A316U5T9"/>
<feature type="domain" description="Carbohydrate kinase PfkB" evidence="13">
    <location>
        <begin position="28"/>
        <end position="336"/>
    </location>
</feature>
<dbReference type="Pfam" id="PF00294">
    <property type="entry name" value="PfkB"/>
    <property type="match status" value="1"/>
</dbReference>
<dbReference type="GO" id="GO:0004001">
    <property type="term" value="F:adenosine kinase activity"/>
    <property type="evidence" value="ECO:0007669"/>
    <property type="project" value="UniProtKB-UniRule"/>
</dbReference>
<dbReference type="GO" id="GO:0044209">
    <property type="term" value="P:AMP salvage"/>
    <property type="evidence" value="ECO:0007669"/>
    <property type="project" value="UniProtKB-UniRule"/>
</dbReference>
<protein>
    <recommendedName>
        <fullName evidence="4 12">Adenosine kinase</fullName>
        <shortName evidence="12">AK</shortName>
        <ecNumber evidence="4 12">2.7.1.20</ecNumber>
    </recommendedName>
    <alternativeName>
        <fullName evidence="12">Adenosine 5'-phosphotransferase</fullName>
    </alternativeName>
</protein>
<dbReference type="GO" id="GO:0006166">
    <property type="term" value="P:purine ribonucleoside salvage"/>
    <property type="evidence" value="ECO:0007669"/>
    <property type="project" value="UniProtKB-KW"/>
</dbReference>
<evidence type="ECO:0000256" key="2">
    <source>
        <dbReference type="ARBA" id="ARBA00004801"/>
    </source>
</evidence>
<keyword evidence="15" id="KW-1185">Reference proteome</keyword>
<evidence type="ECO:0000256" key="4">
    <source>
        <dbReference type="ARBA" id="ARBA00012119"/>
    </source>
</evidence>
<keyword evidence="10 12" id="KW-0460">Magnesium</keyword>
<keyword evidence="9 12" id="KW-0067">ATP-binding</keyword>
<feature type="active site" description="Proton acceptor" evidence="11">
    <location>
        <position position="296"/>
    </location>
</feature>
<dbReference type="Gene3D" id="3.40.1190.20">
    <property type="match status" value="1"/>
</dbReference>
<dbReference type="PANTHER" id="PTHR45769:SF3">
    <property type="entry name" value="ADENOSINE KINASE"/>
    <property type="match status" value="1"/>
</dbReference>
<dbReference type="InterPro" id="IPR029056">
    <property type="entry name" value="Ribokinase-like"/>
</dbReference>
<keyword evidence="5 12" id="KW-0808">Transferase</keyword>
<keyword evidence="7 12" id="KW-0547">Nucleotide-binding</keyword>
<comment type="similarity">
    <text evidence="3 12">Belongs to the carbohydrate kinase PfkB family.</text>
</comment>
<evidence type="ECO:0000313" key="15">
    <source>
        <dbReference type="Proteomes" id="UP000245942"/>
    </source>
</evidence>
<comment type="cofactor">
    <cofactor evidence="1 12">
        <name>Mg(2+)</name>
        <dbReference type="ChEBI" id="CHEBI:18420"/>
    </cofactor>
</comment>
<comment type="catalytic activity">
    <reaction evidence="12">
        <text>adenosine + ATP = AMP + ADP + H(+)</text>
        <dbReference type="Rhea" id="RHEA:20824"/>
        <dbReference type="ChEBI" id="CHEBI:15378"/>
        <dbReference type="ChEBI" id="CHEBI:16335"/>
        <dbReference type="ChEBI" id="CHEBI:30616"/>
        <dbReference type="ChEBI" id="CHEBI:456215"/>
        <dbReference type="ChEBI" id="CHEBI:456216"/>
        <dbReference type="EC" id="2.7.1.20"/>
    </reaction>
</comment>
<name>A0A316U5T9_9BASI</name>
<dbReference type="PRINTS" id="PR00989">
    <property type="entry name" value="ADENOKINASE"/>
</dbReference>
<dbReference type="Proteomes" id="UP000245942">
    <property type="component" value="Unassembled WGS sequence"/>
</dbReference>
<keyword evidence="8 12" id="KW-0418">Kinase</keyword>
<dbReference type="RefSeq" id="XP_025347364.1">
    <property type="nucleotide sequence ID" value="XM_025492581.1"/>
</dbReference>
<evidence type="ECO:0000256" key="11">
    <source>
        <dbReference type="PIRSR" id="PIRSR601805-1"/>
    </source>
</evidence>
<dbReference type="PROSITE" id="PS00584">
    <property type="entry name" value="PFKB_KINASES_2"/>
    <property type="match status" value="1"/>
</dbReference>
<dbReference type="InterPro" id="IPR002173">
    <property type="entry name" value="Carboh/pur_kinase_PfkB_CS"/>
</dbReference>
<evidence type="ECO:0000256" key="3">
    <source>
        <dbReference type="ARBA" id="ARBA00010688"/>
    </source>
</evidence>
<dbReference type="Gene3D" id="3.30.1110.10">
    <property type="match status" value="1"/>
</dbReference>
<evidence type="ECO:0000313" key="14">
    <source>
        <dbReference type="EMBL" id="PWN20204.1"/>
    </source>
</evidence>
<dbReference type="CDD" id="cd01168">
    <property type="entry name" value="adenosine_kinase"/>
    <property type="match status" value="1"/>
</dbReference>
<keyword evidence="6 12" id="KW-0660">Purine salvage</keyword>
<dbReference type="GO" id="GO:0005829">
    <property type="term" value="C:cytosol"/>
    <property type="evidence" value="ECO:0007669"/>
    <property type="project" value="TreeGrafter"/>
</dbReference>
<dbReference type="FunFam" id="3.30.1110.10:FF:000001">
    <property type="entry name" value="Adenosine kinase a"/>
    <property type="match status" value="1"/>
</dbReference>
<dbReference type="STRING" id="1684307.A0A316U5T9"/>
<reference evidence="14 15" key="1">
    <citation type="journal article" date="2018" name="Mol. Biol. Evol.">
        <title>Broad Genomic Sampling Reveals a Smut Pathogenic Ancestry of the Fungal Clade Ustilaginomycotina.</title>
        <authorList>
            <person name="Kijpornyongpan T."/>
            <person name="Mondo S.J."/>
            <person name="Barry K."/>
            <person name="Sandor L."/>
            <person name="Lee J."/>
            <person name="Lipzen A."/>
            <person name="Pangilinan J."/>
            <person name="LaButti K."/>
            <person name="Hainaut M."/>
            <person name="Henrissat B."/>
            <person name="Grigoriev I.V."/>
            <person name="Spatafora J.W."/>
            <person name="Aime M.C."/>
        </authorList>
    </citation>
    <scope>NUCLEOTIDE SEQUENCE [LARGE SCALE GENOMIC DNA]</scope>
    <source>
        <strain evidence="14 15">MCA 4718</strain>
    </source>
</reference>
<evidence type="ECO:0000256" key="5">
    <source>
        <dbReference type="ARBA" id="ARBA00022679"/>
    </source>
</evidence>
<dbReference type="EMBL" id="KZ819328">
    <property type="protein sequence ID" value="PWN20204.1"/>
    <property type="molecule type" value="Genomic_DNA"/>
</dbReference>
<proteinExistence type="inferred from homology"/>
<comment type="pathway">
    <text evidence="2 12">Purine metabolism; AMP biosynthesis via salvage pathway; AMP from adenosine: step 1/1.</text>
</comment>
<dbReference type="SUPFAM" id="SSF53613">
    <property type="entry name" value="Ribokinase-like"/>
    <property type="match status" value="1"/>
</dbReference>
<evidence type="ECO:0000256" key="12">
    <source>
        <dbReference type="RuleBase" id="RU368116"/>
    </source>
</evidence>
<evidence type="ECO:0000256" key="6">
    <source>
        <dbReference type="ARBA" id="ARBA00022726"/>
    </source>
</evidence>
<dbReference type="EC" id="2.7.1.20" evidence="4 12"/>
<evidence type="ECO:0000256" key="1">
    <source>
        <dbReference type="ARBA" id="ARBA00001946"/>
    </source>
</evidence>
<evidence type="ECO:0000256" key="10">
    <source>
        <dbReference type="ARBA" id="ARBA00022842"/>
    </source>
</evidence>
<evidence type="ECO:0000256" key="7">
    <source>
        <dbReference type="ARBA" id="ARBA00022741"/>
    </source>
</evidence>
<comment type="function">
    <text evidence="12">ATP dependent phosphorylation of adenosine and other related nucleoside analogs to monophosphate derivatives.</text>
</comment>
<dbReference type="UniPathway" id="UPA00588">
    <property type="reaction ID" value="UER00659"/>
</dbReference>
<dbReference type="GeneID" id="37014315"/>
<dbReference type="InterPro" id="IPR001805">
    <property type="entry name" value="Adenokinase"/>
</dbReference>
<dbReference type="GO" id="GO:0005634">
    <property type="term" value="C:nucleus"/>
    <property type="evidence" value="ECO:0007669"/>
    <property type="project" value="TreeGrafter"/>
</dbReference>
<evidence type="ECO:0000256" key="9">
    <source>
        <dbReference type="ARBA" id="ARBA00022840"/>
    </source>
</evidence>
<dbReference type="OrthoDB" id="432447at2759"/>
<accession>A0A316U5T9</accession>
<organism evidence="14 15">
    <name type="scientific">Pseudomicrostroma glucosiphilum</name>
    <dbReference type="NCBI Taxonomy" id="1684307"/>
    <lineage>
        <taxon>Eukaryota</taxon>
        <taxon>Fungi</taxon>
        <taxon>Dikarya</taxon>
        <taxon>Basidiomycota</taxon>
        <taxon>Ustilaginomycotina</taxon>
        <taxon>Exobasidiomycetes</taxon>
        <taxon>Microstromatales</taxon>
        <taxon>Microstromatales incertae sedis</taxon>
        <taxon>Pseudomicrostroma</taxon>
    </lineage>
</organism>
<dbReference type="GO" id="GO:0005524">
    <property type="term" value="F:ATP binding"/>
    <property type="evidence" value="ECO:0007669"/>
    <property type="project" value="UniProtKB-UniRule"/>
</dbReference>
<dbReference type="GO" id="GO:0006144">
    <property type="term" value="P:purine nucleobase metabolic process"/>
    <property type="evidence" value="ECO:0007669"/>
    <property type="project" value="TreeGrafter"/>
</dbReference>
<dbReference type="PANTHER" id="PTHR45769">
    <property type="entry name" value="ADENOSINE KINASE"/>
    <property type="match status" value="1"/>
</dbReference>
<evidence type="ECO:0000256" key="8">
    <source>
        <dbReference type="ARBA" id="ARBA00022777"/>
    </source>
</evidence>